<reference evidence="17 18" key="1">
    <citation type="submission" date="2022-05" db="EMBL/GenBank/DDBJ databases">
        <authorList>
            <consortium name="Genoscope - CEA"/>
            <person name="William W."/>
        </authorList>
    </citation>
    <scope>NUCLEOTIDE SEQUENCE [LARGE SCALE GENOMIC DNA]</scope>
</reference>
<dbReference type="InterPro" id="IPR052384">
    <property type="entry name" value="TMTC_O-mannosyltransferase"/>
</dbReference>
<dbReference type="PANTHER" id="PTHR44216">
    <property type="entry name" value="PROTEIN O-MANNOSYL-TRANSFERASE TMTC2"/>
    <property type="match status" value="1"/>
</dbReference>
<feature type="domain" description="DUF1736" evidence="16">
    <location>
        <begin position="299"/>
        <end position="367"/>
    </location>
</feature>
<dbReference type="EC" id="2.4.1.109" evidence="5"/>
<dbReference type="PANTHER" id="PTHR44216:SF3">
    <property type="entry name" value="PROTEIN O-MANNOSYL-TRANSFERASE TMTC2"/>
    <property type="match status" value="1"/>
</dbReference>
<dbReference type="InterPro" id="IPR019734">
    <property type="entry name" value="TPR_rpt"/>
</dbReference>
<dbReference type="Pfam" id="PF13432">
    <property type="entry name" value="TPR_16"/>
    <property type="match status" value="1"/>
</dbReference>
<evidence type="ECO:0000256" key="6">
    <source>
        <dbReference type="ARBA" id="ARBA00022679"/>
    </source>
</evidence>
<gene>
    <name evidence="17" type="ORF">PEVE_00036500</name>
</gene>
<dbReference type="EMBL" id="CALNXI010000583">
    <property type="protein sequence ID" value="CAH3029639.1"/>
    <property type="molecule type" value="Genomic_DNA"/>
</dbReference>
<feature type="repeat" description="TPR" evidence="13">
    <location>
        <begin position="632"/>
        <end position="665"/>
    </location>
</feature>
<evidence type="ECO:0000313" key="17">
    <source>
        <dbReference type="EMBL" id="CAH3029639.1"/>
    </source>
</evidence>
<name>A0ABN8MIV6_9CNID</name>
<evidence type="ECO:0000256" key="1">
    <source>
        <dbReference type="ARBA" id="ARBA00004141"/>
    </source>
</evidence>
<feature type="region of interest" description="Disordered" evidence="14">
    <location>
        <begin position="1"/>
        <end position="20"/>
    </location>
</feature>
<dbReference type="Proteomes" id="UP001159427">
    <property type="component" value="Unassembled WGS sequence"/>
</dbReference>
<evidence type="ECO:0000256" key="2">
    <source>
        <dbReference type="ARBA" id="ARBA00004240"/>
    </source>
</evidence>
<dbReference type="Pfam" id="PF00515">
    <property type="entry name" value="TPR_1"/>
    <property type="match status" value="1"/>
</dbReference>
<feature type="transmembrane region" description="Helical" evidence="15">
    <location>
        <begin position="25"/>
        <end position="44"/>
    </location>
</feature>
<evidence type="ECO:0000256" key="11">
    <source>
        <dbReference type="ARBA" id="ARBA00022989"/>
    </source>
</evidence>
<evidence type="ECO:0000256" key="9">
    <source>
        <dbReference type="ARBA" id="ARBA00022803"/>
    </source>
</evidence>
<feature type="repeat" description="TPR" evidence="13">
    <location>
        <begin position="598"/>
        <end position="631"/>
    </location>
</feature>
<dbReference type="SUPFAM" id="SSF48452">
    <property type="entry name" value="TPR-like"/>
    <property type="match status" value="2"/>
</dbReference>
<evidence type="ECO:0000256" key="13">
    <source>
        <dbReference type="PROSITE-ProRule" id="PRU00339"/>
    </source>
</evidence>
<dbReference type="Pfam" id="PF08409">
    <property type="entry name" value="TMTC_DUF1736"/>
    <property type="match status" value="1"/>
</dbReference>
<feature type="transmembrane region" description="Helical" evidence="15">
    <location>
        <begin position="166"/>
        <end position="186"/>
    </location>
</feature>
<evidence type="ECO:0000256" key="7">
    <source>
        <dbReference type="ARBA" id="ARBA00022692"/>
    </source>
</evidence>
<accession>A0ABN8MIV6</accession>
<evidence type="ECO:0000256" key="5">
    <source>
        <dbReference type="ARBA" id="ARBA00012839"/>
    </source>
</evidence>
<protein>
    <recommendedName>
        <fullName evidence="5">dolichyl-phosphate-mannose--protein mannosyltransferase</fullName>
        <ecNumber evidence="5">2.4.1.109</ecNumber>
    </recommendedName>
</protein>
<comment type="caution">
    <text evidence="17">The sequence shown here is derived from an EMBL/GenBank/DDBJ whole genome shotgun (WGS) entry which is preliminary data.</text>
</comment>
<dbReference type="SMART" id="SM00028">
    <property type="entry name" value="TPR"/>
    <property type="match status" value="6"/>
</dbReference>
<keyword evidence="6" id="KW-0808">Transferase</keyword>
<evidence type="ECO:0000256" key="3">
    <source>
        <dbReference type="ARBA" id="ARBA00004922"/>
    </source>
</evidence>
<dbReference type="PROSITE" id="PS50005">
    <property type="entry name" value="TPR"/>
    <property type="match status" value="2"/>
</dbReference>
<feature type="transmembrane region" description="Helical" evidence="15">
    <location>
        <begin position="142"/>
        <end position="160"/>
    </location>
</feature>
<feature type="transmembrane region" description="Helical" evidence="15">
    <location>
        <begin position="432"/>
        <end position="456"/>
    </location>
</feature>
<evidence type="ECO:0000313" key="18">
    <source>
        <dbReference type="Proteomes" id="UP001159427"/>
    </source>
</evidence>
<keyword evidence="18" id="KW-1185">Reference proteome</keyword>
<comment type="similarity">
    <text evidence="4">Belongs to the TMTC family.</text>
</comment>
<keyword evidence="10" id="KW-0256">Endoplasmic reticulum</keyword>
<keyword evidence="11 15" id="KW-1133">Transmembrane helix</keyword>
<dbReference type="InterPro" id="IPR011990">
    <property type="entry name" value="TPR-like_helical_dom_sf"/>
</dbReference>
<evidence type="ECO:0000259" key="16">
    <source>
        <dbReference type="Pfam" id="PF08409"/>
    </source>
</evidence>
<organism evidence="17 18">
    <name type="scientific">Porites evermanni</name>
    <dbReference type="NCBI Taxonomy" id="104178"/>
    <lineage>
        <taxon>Eukaryota</taxon>
        <taxon>Metazoa</taxon>
        <taxon>Cnidaria</taxon>
        <taxon>Anthozoa</taxon>
        <taxon>Hexacorallia</taxon>
        <taxon>Scleractinia</taxon>
        <taxon>Fungiina</taxon>
        <taxon>Poritidae</taxon>
        <taxon>Porites</taxon>
    </lineage>
</organism>
<keyword evidence="7 15" id="KW-0812">Transmembrane</keyword>
<feature type="transmembrane region" description="Helical" evidence="15">
    <location>
        <begin position="207"/>
        <end position="222"/>
    </location>
</feature>
<evidence type="ECO:0000256" key="4">
    <source>
        <dbReference type="ARBA" id="ARBA00007882"/>
    </source>
</evidence>
<feature type="transmembrane region" description="Helical" evidence="15">
    <location>
        <begin position="274"/>
        <end position="298"/>
    </location>
</feature>
<feature type="transmembrane region" description="Helical" evidence="15">
    <location>
        <begin position="462"/>
        <end position="482"/>
    </location>
</feature>
<proteinExistence type="inferred from homology"/>
<keyword evidence="9 13" id="KW-0802">TPR repeat</keyword>
<comment type="subcellular location">
    <subcellularLocation>
        <location evidence="2">Endoplasmic reticulum</location>
    </subcellularLocation>
    <subcellularLocation>
        <location evidence="1">Membrane</location>
        <topology evidence="1">Multi-pass membrane protein</topology>
    </subcellularLocation>
</comment>
<keyword evidence="8" id="KW-0677">Repeat</keyword>
<evidence type="ECO:0000256" key="8">
    <source>
        <dbReference type="ARBA" id="ARBA00022737"/>
    </source>
</evidence>
<evidence type="ECO:0000256" key="12">
    <source>
        <dbReference type="ARBA" id="ARBA00023136"/>
    </source>
</evidence>
<evidence type="ECO:0000256" key="10">
    <source>
        <dbReference type="ARBA" id="ARBA00022824"/>
    </source>
</evidence>
<dbReference type="InterPro" id="IPR013618">
    <property type="entry name" value="TMTC_DUF1736"/>
</dbReference>
<feature type="transmembrane region" description="Helical" evidence="15">
    <location>
        <begin position="517"/>
        <end position="538"/>
    </location>
</feature>
<comment type="pathway">
    <text evidence="3">Protein modification; protein glycosylation.</text>
</comment>
<evidence type="ECO:0000256" key="15">
    <source>
        <dbReference type="SAM" id="Phobius"/>
    </source>
</evidence>
<sequence length="838" mass="95550">MARFGFANKKYGKQDPNPPKHSRNFNPYLIVGISAILCYLNSLFGEFVYDDYEVIETNADVRPSTPFSNLFTNDFWGIPLKHNDSHQSYRPITILTFRWNYLFGGLNPIGYHIINVLLHSTVSVLFFHICTRIFNCHVCAQTRSLSVLCGLLFAFHPIHTEAVSNVVGRADLLCGLFYLLTILSYINCFSDASTSEGNKRQGRYSKLWLLLSIFWCILALFSKEQGITAFGICVVYDVLFDRKFNGQNFFKGNFSVLAVLRSRPRWLVRLFERASILSIAGVVLLYLRIVAISGGLVVSFTESDNPTLFHPDFWTRFRTYSYLCALNARLLLCPNTLCYDWSMDSIPRIESWWDMRNVETLAFALILGWLCFYGFKPSNEPISVSAISNQDCSKSLALDSNENTIYKNHKAKETNQLRDKKVNLDGSQRKRIVLLALSMIIIPFIPATNLFFPVGFVIAERILYIPSMGFCILVSLGILVSFRATKIPSRKELSIPAEHEDTTNNDQRITKEGSANWNLSLNMAGWIIVYSLLLMFVLKTVHRNSEWQTKERLARSGLKVNPTNAKIHVTLGNFLANKGLLSCESHYREALRLRPHYVTAWENLGLVLLNSGRPEEAEKCYLKSLSIKPNSADGNINLAHLLRVTERFREADSQYQKALTLRPNHPQLNYFHGVVLEKLGNRKKAEEKYLKTAKLTPTDPSPFRQLGRMYAIPLLKSKAKTNTKKAFKKAEGFLRKGLLLKPPDTYSRLLLVQLYLIKGNFDSAETEVRLALRYDANSTDGDFILGRILEIKGSLREAREHFHKVLKMDYRHSGAFSALQRINNKTVNYSGAFAYVNP</sequence>
<keyword evidence="12 15" id="KW-0472">Membrane</keyword>
<dbReference type="Gene3D" id="1.25.40.10">
    <property type="entry name" value="Tetratricopeptide repeat domain"/>
    <property type="match status" value="1"/>
</dbReference>
<feature type="transmembrane region" description="Helical" evidence="15">
    <location>
        <begin position="109"/>
        <end position="130"/>
    </location>
</feature>
<evidence type="ECO:0000256" key="14">
    <source>
        <dbReference type="SAM" id="MobiDB-lite"/>
    </source>
</evidence>